<dbReference type="EMBL" id="FZQP02000002">
    <property type="protein sequence ID" value="VVC86319.1"/>
    <property type="molecule type" value="Genomic_DNA"/>
</dbReference>
<organism evidence="2 3">
    <name type="scientific">Leptidea sinapis</name>
    <dbReference type="NCBI Taxonomy" id="189913"/>
    <lineage>
        <taxon>Eukaryota</taxon>
        <taxon>Metazoa</taxon>
        <taxon>Ecdysozoa</taxon>
        <taxon>Arthropoda</taxon>
        <taxon>Hexapoda</taxon>
        <taxon>Insecta</taxon>
        <taxon>Pterygota</taxon>
        <taxon>Neoptera</taxon>
        <taxon>Endopterygota</taxon>
        <taxon>Lepidoptera</taxon>
        <taxon>Glossata</taxon>
        <taxon>Ditrysia</taxon>
        <taxon>Papilionoidea</taxon>
        <taxon>Pieridae</taxon>
        <taxon>Dismorphiinae</taxon>
        <taxon>Leptidea</taxon>
    </lineage>
</organism>
<evidence type="ECO:0000313" key="3">
    <source>
        <dbReference type="Proteomes" id="UP000324832"/>
    </source>
</evidence>
<sequence length="98" mass="10758">MEVEPPPVPTDPDGSRNTSRQVASSRKRHVEHDESAIVSGKKSVLNPPQASVQTMYTHSSLAHVSREVSDPSVGTSTRVEVWTVHTSKQIHAHCYGRC</sequence>
<proteinExistence type="predicted"/>
<protein>
    <submittedName>
        <fullName evidence="2">Uncharacterized protein</fullName>
    </submittedName>
</protein>
<feature type="region of interest" description="Disordered" evidence="1">
    <location>
        <begin position="1"/>
        <end position="46"/>
    </location>
</feature>
<evidence type="ECO:0000313" key="2">
    <source>
        <dbReference type="EMBL" id="VVC86319.1"/>
    </source>
</evidence>
<evidence type="ECO:0000256" key="1">
    <source>
        <dbReference type="SAM" id="MobiDB-lite"/>
    </source>
</evidence>
<feature type="compositionally biased region" description="Pro residues" evidence="1">
    <location>
        <begin position="1"/>
        <end position="10"/>
    </location>
</feature>
<name>A0A5E4PLX2_9NEOP</name>
<keyword evidence="3" id="KW-1185">Reference proteome</keyword>
<dbReference type="AlphaFoldDB" id="A0A5E4PLX2"/>
<feature type="compositionally biased region" description="Polar residues" evidence="1">
    <location>
        <begin position="15"/>
        <end position="24"/>
    </location>
</feature>
<gene>
    <name evidence="2" type="ORF">LSINAPIS_LOCUS162</name>
</gene>
<reference evidence="2 3" key="1">
    <citation type="submission" date="2017-07" db="EMBL/GenBank/DDBJ databases">
        <authorList>
            <person name="Talla V."/>
            <person name="Backstrom N."/>
        </authorList>
    </citation>
    <scope>NUCLEOTIDE SEQUENCE [LARGE SCALE GENOMIC DNA]</scope>
</reference>
<dbReference type="Proteomes" id="UP000324832">
    <property type="component" value="Unassembled WGS sequence"/>
</dbReference>
<accession>A0A5E4PLX2</accession>